<feature type="region of interest" description="Disordered" evidence="1">
    <location>
        <begin position="1"/>
        <end position="24"/>
    </location>
</feature>
<sequence length="227" mass="25147">MASKGPEAGTSEPEKPKVNKKTGPALCLIRSPGPKYLLKPLVGYKDHCLSKERGPAFSLYPPFRLLEKCRTPGPSHYYELPLKGGYTFGHRSYYSDATCSPGPKYVLPSEKGPAFRFGIRTKPRADCVSPGGYDCRLPIPGPAFTIGRRLPHLKCDPTPMGKFYSDKLTKPSSPMFTFYQSRPLKEVCASPGPKYFPKGPKPTPVFTFGMKHNECSLPYITECDDNC</sequence>
<dbReference type="AlphaFoldDB" id="A0AAJ7NFM8"/>
<proteinExistence type="predicted"/>
<evidence type="ECO:0000313" key="3">
    <source>
        <dbReference type="RefSeq" id="XP_017892830.1"/>
    </source>
</evidence>
<organism evidence="2 3">
    <name type="scientific">Ceratina calcarata</name>
    <dbReference type="NCBI Taxonomy" id="156304"/>
    <lineage>
        <taxon>Eukaryota</taxon>
        <taxon>Metazoa</taxon>
        <taxon>Ecdysozoa</taxon>
        <taxon>Arthropoda</taxon>
        <taxon>Hexapoda</taxon>
        <taxon>Insecta</taxon>
        <taxon>Pterygota</taxon>
        <taxon>Neoptera</taxon>
        <taxon>Endopterygota</taxon>
        <taxon>Hymenoptera</taxon>
        <taxon>Apocrita</taxon>
        <taxon>Aculeata</taxon>
        <taxon>Apoidea</taxon>
        <taxon>Anthophila</taxon>
        <taxon>Apidae</taxon>
        <taxon>Ceratina</taxon>
        <taxon>Zadontomerus</taxon>
    </lineage>
</organism>
<evidence type="ECO:0000313" key="2">
    <source>
        <dbReference type="Proteomes" id="UP000694925"/>
    </source>
</evidence>
<dbReference type="GeneID" id="108632649"/>
<dbReference type="Proteomes" id="UP000694925">
    <property type="component" value="Unplaced"/>
</dbReference>
<accession>A0AAJ7NFM8</accession>
<dbReference type="KEGG" id="ccal:108632649"/>
<gene>
    <name evidence="3" type="primary">LOC108632649</name>
</gene>
<dbReference type="RefSeq" id="XP_017892830.1">
    <property type="nucleotide sequence ID" value="XM_018037341.2"/>
</dbReference>
<protein>
    <submittedName>
        <fullName evidence="3">Outer dense fiber protein 3-like</fullName>
    </submittedName>
</protein>
<name>A0AAJ7NFM8_9HYME</name>
<evidence type="ECO:0000256" key="1">
    <source>
        <dbReference type="SAM" id="MobiDB-lite"/>
    </source>
</evidence>
<keyword evidence="2" id="KW-1185">Reference proteome</keyword>
<reference evidence="3" key="1">
    <citation type="submission" date="2025-08" db="UniProtKB">
        <authorList>
            <consortium name="RefSeq"/>
        </authorList>
    </citation>
    <scope>IDENTIFICATION</scope>
    <source>
        <tissue evidence="3">Whole body</tissue>
    </source>
</reference>